<keyword evidence="2" id="KW-0496">Mitochondrion</keyword>
<dbReference type="PANTHER" id="PTHR21228">
    <property type="entry name" value="FAST LEU-RICH DOMAIN-CONTAINING"/>
    <property type="match status" value="1"/>
</dbReference>
<dbReference type="PANTHER" id="PTHR21228:SF40">
    <property type="entry name" value="LD45607P"/>
    <property type="match status" value="1"/>
</dbReference>
<reference evidence="6" key="1">
    <citation type="journal article" date="2015" name="Proc. Natl. Acad. Sci. U.S.A.">
        <title>Genome sequence of the Asian Tiger mosquito, Aedes albopictus, reveals insights into its biology, genetics, and evolution.</title>
        <authorList>
            <person name="Chen X.G."/>
            <person name="Jiang X."/>
            <person name="Gu J."/>
            <person name="Xu M."/>
            <person name="Wu Y."/>
            <person name="Deng Y."/>
            <person name="Zhang C."/>
            <person name="Bonizzoni M."/>
            <person name="Dermauw W."/>
            <person name="Vontas J."/>
            <person name="Armbruster P."/>
            <person name="Huang X."/>
            <person name="Yang Y."/>
            <person name="Zhang H."/>
            <person name="He W."/>
            <person name="Peng H."/>
            <person name="Liu Y."/>
            <person name="Wu K."/>
            <person name="Chen J."/>
            <person name="Lirakis M."/>
            <person name="Topalis P."/>
            <person name="Van Leeuwen T."/>
            <person name="Hall A.B."/>
            <person name="Jiang X."/>
            <person name="Thorpe C."/>
            <person name="Mueller R.L."/>
            <person name="Sun C."/>
            <person name="Waterhouse R.M."/>
            <person name="Yan G."/>
            <person name="Tu Z.J."/>
            <person name="Fang X."/>
            <person name="James A.A."/>
        </authorList>
    </citation>
    <scope>NUCLEOTIDE SEQUENCE [LARGE SCALE GENOMIC DNA]</scope>
    <source>
        <strain evidence="6">Foshan</strain>
    </source>
</reference>
<evidence type="ECO:0000259" key="4">
    <source>
        <dbReference type="PROSITE" id="PS51286"/>
    </source>
</evidence>
<dbReference type="Pfam" id="PF06743">
    <property type="entry name" value="FAST_1"/>
    <property type="match status" value="1"/>
</dbReference>
<dbReference type="PROSITE" id="PS51286">
    <property type="entry name" value="RAP"/>
    <property type="match status" value="1"/>
</dbReference>
<organism evidence="5 6">
    <name type="scientific">Aedes albopictus</name>
    <name type="common">Asian tiger mosquito</name>
    <name type="synonym">Stegomyia albopicta</name>
    <dbReference type="NCBI Taxonomy" id="7160"/>
    <lineage>
        <taxon>Eukaryota</taxon>
        <taxon>Metazoa</taxon>
        <taxon>Ecdysozoa</taxon>
        <taxon>Arthropoda</taxon>
        <taxon>Hexapoda</taxon>
        <taxon>Insecta</taxon>
        <taxon>Pterygota</taxon>
        <taxon>Neoptera</taxon>
        <taxon>Endopterygota</taxon>
        <taxon>Diptera</taxon>
        <taxon>Nematocera</taxon>
        <taxon>Culicoidea</taxon>
        <taxon>Culicidae</taxon>
        <taxon>Culicinae</taxon>
        <taxon>Aedini</taxon>
        <taxon>Aedes</taxon>
        <taxon>Stegomyia</taxon>
    </lineage>
</organism>
<feature type="compositionally biased region" description="Polar residues" evidence="3">
    <location>
        <begin position="101"/>
        <end position="115"/>
    </location>
</feature>
<evidence type="ECO:0000313" key="5">
    <source>
        <dbReference type="EnsemblMetazoa" id="AALFPA23_023656.P35212"/>
    </source>
</evidence>
<dbReference type="InterPro" id="IPR050870">
    <property type="entry name" value="FAST_kinase"/>
</dbReference>
<evidence type="ECO:0000256" key="2">
    <source>
        <dbReference type="ARBA" id="ARBA00023128"/>
    </source>
</evidence>
<proteinExistence type="predicted"/>
<sequence length="684" mass="77800">MSRCMLSPLRFYRTGSGLQHFLPSFARACLFSSQAGGGGGNNNNNGGKGFVRNTTILVQQGCDIQELPVVVRKIAEDEFAAFISNKVIDSQPPPLEGGAASSESNGAVESDDANASQDEIKKTIEECLTAQGVCLVVEALGEKEFTPDIAVRAIEKILKIENLLELKHLENREEFEKIISCIVYRGDNQTVLEVLDGLRNYMELTKTIDMLGNELVYRCSETKLQIEQCCEAIESLTQCRRYEMVEKFWSGLADQEKQIDDKNIHKVFAILPYLKVSRRAVLNVLERRIPSVWWQMSPSSTIDVLQSLETCKLSPFRITQTLARWLNTNIHAVSEDQLEAVLESFTNLGYSENQIERAVERFVKNKGVKIVSHSLIVTILKHCQAFRLRNSHILNGCSEFFIAHHQNLDPGYLRAIICPFGYLDYQPVNSVKFWETLDMYLDLNFTKIHPMEIIDIMFSYVCLERYPLMFVNRIFNPYFLDVLHDRTRPERLNRVRSLIKVFDTSLTLECADYDGPLLPRDHSAKTLFHDGRIKRVVNYITPELQKLAGGPDCMTKFTILQHLPVHELYLVDAIFHPCGMGNIFSLNTMKERNINIAVLVLLPEFFNSTGEHLIGSQAMRIRHLRRLGLRVVTLRFDTLYKLKVHPAALEKYLVERMKQALDALPTPKRTSGDGGGTTTTDPED</sequence>
<dbReference type="InterPro" id="IPR010622">
    <property type="entry name" value="FAST_Leu-rich"/>
</dbReference>
<reference evidence="5" key="2">
    <citation type="submission" date="2025-05" db="UniProtKB">
        <authorList>
            <consortium name="EnsemblMetazoa"/>
        </authorList>
    </citation>
    <scope>IDENTIFICATION</scope>
    <source>
        <strain evidence="5">Foshan</strain>
    </source>
</reference>
<dbReference type="Proteomes" id="UP000069940">
    <property type="component" value="Unassembled WGS sequence"/>
</dbReference>
<accession>A0ABM2A1S3</accession>
<feature type="region of interest" description="Disordered" evidence="3">
    <location>
        <begin position="664"/>
        <end position="684"/>
    </location>
</feature>
<evidence type="ECO:0000256" key="1">
    <source>
        <dbReference type="ARBA" id="ARBA00004173"/>
    </source>
</evidence>
<evidence type="ECO:0000256" key="3">
    <source>
        <dbReference type="SAM" id="MobiDB-lite"/>
    </source>
</evidence>
<dbReference type="GeneID" id="115267799"/>
<dbReference type="SMART" id="SM00952">
    <property type="entry name" value="RAP"/>
    <property type="match status" value="1"/>
</dbReference>
<dbReference type="EnsemblMetazoa" id="AALFPA23_023656.R35212">
    <property type="protein sequence ID" value="AALFPA23_023656.P35212"/>
    <property type="gene ID" value="AALFPA23_023656"/>
</dbReference>
<name>A0ABM2A1S3_AEDAL</name>
<keyword evidence="6" id="KW-1185">Reference proteome</keyword>
<dbReference type="InterPro" id="IPR013584">
    <property type="entry name" value="RAP"/>
</dbReference>
<dbReference type="RefSeq" id="XP_029730981.2">
    <property type="nucleotide sequence ID" value="XM_029875121.2"/>
</dbReference>
<comment type="subcellular location">
    <subcellularLocation>
        <location evidence="1">Mitochondrion</location>
    </subcellularLocation>
</comment>
<feature type="region of interest" description="Disordered" evidence="3">
    <location>
        <begin position="92"/>
        <end position="115"/>
    </location>
</feature>
<protein>
    <recommendedName>
        <fullName evidence="4">RAP domain-containing protein</fullName>
    </recommendedName>
</protein>
<evidence type="ECO:0000313" key="6">
    <source>
        <dbReference type="Proteomes" id="UP000069940"/>
    </source>
</evidence>
<feature type="domain" description="RAP" evidence="4">
    <location>
        <begin position="596"/>
        <end position="655"/>
    </location>
</feature>